<sequence>GRGEGCTGGSECVEDCRHRHFDDYCNEHFGKACVAQRFPFFYTGAPELEVQESFCVPTNCNNEVDRQALLGYFNSEFVSYRVASWHLDYNRATLECPGNTSVVVAIVIVLFFACWCPCTCAYFLFRRPRERGKTLISQADMQRANLQTDEGMGNTWGFSPRLQQSNLRDAGRTEHEAPPMMNNG</sequence>
<evidence type="ECO:0000313" key="3">
    <source>
        <dbReference type="Proteomes" id="UP001189429"/>
    </source>
</evidence>
<gene>
    <name evidence="2" type="ORF">PCOR1329_LOCUS7247</name>
</gene>
<keyword evidence="1" id="KW-0472">Membrane</keyword>
<feature type="transmembrane region" description="Helical" evidence="1">
    <location>
        <begin position="102"/>
        <end position="125"/>
    </location>
</feature>
<name>A0ABN9PZJ0_9DINO</name>
<dbReference type="Proteomes" id="UP001189429">
    <property type="component" value="Unassembled WGS sequence"/>
</dbReference>
<accession>A0ABN9PZJ0</accession>
<proteinExistence type="predicted"/>
<comment type="caution">
    <text evidence="2">The sequence shown here is derived from an EMBL/GenBank/DDBJ whole genome shotgun (WGS) entry which is preliminary data.</text>
</comment>
<keyword evidence="3" id="KW-1185">Reference proteome</keyword>
<feature type="non-terminal residue" evidence="2">
    <location>
        <position position="1"/>
    </location>
</feature>
<reference evidence="2" key="1">
    <citation type="submission" date="2023-10" db="EMBL/GenBank/DDBJ databases">
        <authorList>
            <person name="Chen Y."/>
            <person name="Shah S."/>
            <person name="Dougan E. K."/>
            <person name="Thang M."/>
            <person name="Chan C."/>
        </authorList>
    </citation>
    <scope>NUCLEOTIDE SEQUENCE [LARGE SCALE GENOMIC DNA]</scope>
</reference>
<evidence type="ECO:0000256" key="1">
    <source>
        <dbReference type="SAM" id="Phobius"/>
    </source>
</evidence>
<dbReference type="EMBL" id="CAUYUJ010001963">
    <property type="protein sequence ID" value="CAK0798525.1"/>
    <property type="molecule type" value="Genomic_DNA"/>
</dbReference>
<evidence type="ECO:0000313" key="2">
    <source>
        <dbReference type="EMBL" id="CAK0798525.1"/>
    </source>
</evidence>
<protein>
    <submittedName>
        <fullName evidence="2">Uncharacterized protein</fullName>
    </submittedName>
</protein>
<organism evidence="2 3">
    <name type="scientific">Prorocentrum cordatum</name>
    <dbReference type="NCBI Taxonomy" id="2364126"/>
    <lineage>
        <taxon>Eukaryota</taxon>
        <taxon>Sar</taxon>
        <taxon>Alveolata</taxon>
        <taxon>Dinophyceae</taxon>
        <taxon>Prorocentrales</taxon>
        <taxon>Prorocentraceae</taxon>
        <taxon>Prorocentrum</taxon>
    </lineage>
</organism>
<keyword evidence="1" id="KW-0812">Transmembrane</keyword>
<keyword evidence="1" id="KW-1133">Transmembrane helix</keyword>